<dbReference type="KEGG" id="cqi:110721854"/>
<protein>
    <recommendedName>
        <fullName evidence="2">U1-type domain-containing protein</fullName>
    </recommendedName>
</protein>
<dbReference type="AlphaFoldDB" id="A0A803MFC1"/>
<sequence length="514" mass="57181">MDFKFRSMEERSSSYYSSSPNFSTQNVSNISYFTHQAIRAGFTSPDPIRREYSRNPNPNPNEMRESIQRELEKERIRAEIIAEEVYRRRILEDEVRRELMYERELALRRGEGEFGFRSSSMRFETRVPLLTNFEHRIGVSPHREVGFQGSNALPFQRDPVVAGNVDGNGFSVGVRLKEIKEIKGSASEINNKDKIIFLAKPNATDLKRKATTPPIGATVDTCDVSKKPKSKDEWSCALCRVTATSKRALDDHLQGKKHKSRESGLCSQRTGFGTGPLPKMGSASTGKPVKVPGATESPCFQLEKVENAPAPSATDNKITLLQGKESCIEKKKNKKAATPQKSPVCVESNKKFKFFCDSCQVGAYSMKVMNAHKNGKRHLLKVANINKAEDAASGKKPAPKGAVEENKDNNKEVDVAESVENALVEVKEELDIAAVEEINNEIEGELVESCKENVDFGVNEKKELDIAAVEEIKFEVEEDQVESSNENIGCNRAGVEDDKNKVLEVVTGDLSVLT</sequence>
<dbReference type="OrthoDB" id="10009287at2759"/>
<dbReference type="Proteomes" id="UP000596660">
    <property type="component" value="Unplaced"/>
</dbReference>
<feature type="domain" description="U1-type" evidence="2">
    <location>
        <begin position="231"/>
        <end position="265"/>
    </location>
</feature>
<dbReference type="PANTHER" id="PTHR47487:SF8">
    <property type="entry name" value="OS08G0270900 PROTEIN"/>
    <property type="match status" value="1"/>
</dbReference>
<accession>A0A803MFC1</accession>
<feature type="domain" description="U1-type" evidence="2">
    <location>
        <begin position="351"/>
        <end position="385"/>
    </location>
</feature>
<reference evidence="3" key="1">
    <citation type="journal article" date="2017" name="Nature">
        <title>The genome of Chenopodium quinoa.</title>
        <authorList>
            <person name="Jarvis D.E."/>
            <person name="Ho Y.S."/>
            <person name="Lightfoot D.J."/>
            <person name="Schmoeckel S.M."/>
            <person name="Li B."/>
            <person name="Borm T.J.A."/>
            <person name="Ohyanagi H."/>
            <person name="Mineta K."/>
            <person name="Michell C.T."/>
            <person name="Saber N."/>
            <person name="Kharbatia N.M."/>
            <person name="Rupper R.R."/>
            <person name="Sharp A.R."/>
            <person name="Dally N."/>
            <person name="Boughton B.A."/>
            <person name="Woo Y.H."/>
            <person name="Gao G."/>
            <person name="Schijlen E.G.W.M."/>
            <person name="Guo X."/>
            <person name="Momin A.A."/>
            <person name="Negrao S."/>
            <person name="Al-Babili S."/>
            <person name="Gehring C."/>
            <person name="Roessner U."/>
            <person name="Jung C."/>
            <person name="Murphy K."/>
            <person name="Arold S.T."/>
            <person name="Gojobori T."/>
            <person name="van der Linden C.G."/>
            <person name="van Loo E.N."/>
            <person name="Jellen E.N."/>
            <person name="Maughan P.J."/>
            <person name="Tester M."/>
        </authorList>
    </citation>
    <scope>NUCLEOTIDE SEQUENCE [LARGE SCALE GENOMIC DNA]</scope>
    <source>
        <strain evidence="3">cv. PI 614886</strain>
    </source>
</reference>
<feature type="region of interest" description="Disordered" evidence="1">
    <location>
        <begin position="252"/>
        <end position="291"/>
    </location>
</feature>
<feature type="compositionally biased region" description="Basic and acidic residues" evidence="1">
    <location>
        <begin position="402"/>
        <end position="411"/>
    </location>
</feature>
<evidence type="ECO:0000313" key="3">
    <source>
        <dbReference type="EnsemblPlants" id="AUR62028339-RA:cds"/>
    </source>
</evidence>
<dbReference type="InterPro" id="IPR003604">
    <property type="entry name" value="Matrin/U1-like-C_Znf_C2H2"/>
</dbReference>
<dbReference type="InterPro" id="IPR013087">
    <property type="entry name" value="Znf_C2H2_type"/>
</dbReference>
<evidence type="ECO:0000313" key="4">
    <source>
        <dbReference type="Proteomes" id="UP000596660"/>
    </source>
</evidence>
<dbReference type="Gene3D" id="3.30.160.60">
    <property type="entry name" value="Classic Zinc Finger"/>
    <property type="match status" value="2"/>
</dbReference>
<name>A0A803MFC1_CHEQI</name>
<dbReference type="RefSeq" id="XP_021756757.1">
    <property type="nucleotide sequence ID" value="XM_021901065.1"/>
</dbReference>
<keyword evidence="4" id="KW-1185">Reference proteome</keyword>
<reference evidence="3" key="2">
    <citation type="submission" date="2021-03" db="UniProtKB">
        <authorList>
            <consortium name="EnsemblPlants"/>
        </authorList>
    </citation>
    <scope>IDENTIFICATION</scope>
</reference>
<dbReference type="InterPro" id="IPR036236">
    <property type="entry name" value="Znf_C2H2_sf"/>
</dbReference>
<dbReference type="GO" id="GO:0008270">
    <property type="term" value="F:zinc ion binding"/>
    <property type="evidence" value="ECO:0007669"/>
    <property type="project" value="InterPro"/>
</dbReference>
<proteinExistence type="predicted"/>
<dbReference type="OMA" id="ATESPCF"/>
<evidence type="ECO:0000256" key="1">
    <source>
        <dbReference type="SAM" id="MobiDB-lite"/>
    </source>
</evidence>
<dbReference type="SMART" id="SM00451">
    <property type="entry name" value="ZnF_U1"/>
    <property type="match status" value="2"/>
</dbReference>
<organism evidence="3 4">
    <name type="scientific">Chenopodium quinoa</name>
    <name type="common">Quinoa</name>
    <dbReference type="NCBI Taxonomy" id="63459"/>
    <lineage>
        <taxon>Eukaryota</taxon>
        <taxon>Viridiplantae</taxon>
        <taxon>Streptophyta</taxon>
        <taxon>Embryophyta</taxon>
        <taxon>Tracheophyta</taxon>
        <taxon>Spermatophyta</taxon>
        <taxon>Magnoliopsida</taxon>
        <taxon>eudicotyledons</taxon>
        <taxon>Gunneridae</taxon>
        <taxon>Pentapetalae</taxon>
        <taxon>Caryophyllales</taxon>
        <taxon>Chenopodiaceae</taxon>
        <taxon>Chenopodioideae</taxon>
        <taxon>Atripliceae</taxon>
        <taxon>Chenopodium</taxon>
    </lineage>
</organism>
<dbReference type="PANTHER" id="PTHR47487">
    <property type="entry name" value="OS06G0651300 PROTEIN-RELATED"/>
    <property type="match status" value="1"/>
</dbReference>
<dbReference type="GO" id="GO:0003676">
    <property type="term" value="F:nucleic acid binding"/>
    <property type="evidence" value="ECO:0007669"/>
    <property type="project" value="InterPro"/>
</dbReference>
<dbReference type="EnsemblPlants" id="AUR62028339-RA">
    <property type="protein sequence ID" value="AUR62028339-RA:cds"/>
    <property type="gene ID" value="AUR62028339"/>
</dbReference>
<feature type="region of interest" description="Disordered" evidence="1">
    <location>
        <begin position="44"/>
        <end position="64"/>
    </location>
</feature>
<dbReference type="Gramene" id="AUR62028339-RA">
    <property type="protein sequence ID" value="AUR62028339-RA:cds"/>
    <property type="gene ID" value="AUR62028339"/>
</dbReference>
<dbReference type="GeneID" id="110721854"/>
<dbReference type="Pfam" id="PF12874">
    <property type="entry name" value="zf-met"/>
    <property type="match status" value="2"/>
</dbReference>
<feature type="region of interest" description="Disordered" evidence="1">
    <location>
        <begin position="389"/>
        <end position="411"/>
    </location>
</feature>
<gene>
    <name evidence="3" type="primary">LOC110721854</name>
</gene>
<evidence type="ECO:0000259" key="2">
    <source>
        <dbReference type="SMART" id="SM00451"/>
    </source>
</evidence>
<dbReference type="SUPFAM" id="SSF57667">
    <property type="entry name" value="beta-beta-alpha zinc fingers"/>
    <property type="match status" value="2"/>
</dbReference>